<reference evidence="2" key="1">
    <citation type="submission" date="2023-08" db="EMBL/GenBank/DDBJ databases">
        <title>A de novo genome assembly of Solanum verrucosum Schlechtendal, a Mexican diploid species geographically isolated from the other diploid A-genome species in potato relatives.</title>
        <authorList>
            <person name="Hosaka K."/>
        </authorList>
    </citation>
    <scope>NUCLEOTIDE SEQUENCE</scope>
    <source>
        <tissue evidence="2">Young leaves</tissue>
    </source>
</reference>
<accession>A0AAF0ZM23</accession>
<organism evidence="2 3">
    <name type="scientific">Solanum verrucosum</name>
    <dbReference type="NCBI Taxonomy" id="315347"/>
    <lineage>
        <taxon>Eukaryota</taxon>
        <taxon>Viridiplantae</taxon>
        <taxon>Streptophyta</taxon>
        <taxon>Embryophyta</taxon>
        <taxon>Tracheophyta</taxon>
        <taxon>Spermatophyta</taxon>
        <taxon>Magnoliopsida</taxon>
        <taxon>eudicotyledons</taxon>
        <taxon>Gunneridae</taxon>
        <taxon>Pentapetalae</taxon>
        <taxon>asterids</taxon>
        <taxon>lamiids</taxon>
        <taxon>Solanales</taxon>
        <taxon>Solanaceae</taxon>
        <taxon>Solanoideae</taxon>
        <taxon>Solaneae</taxon>
        <taxon>Solanum</taxon>
    </lineage>
</organism>
<evidence type="ECO:0000313" key="2">
    <source>
        <dbReference type="EMBL" id="WMV41794.1"/>
    </source>
</evidence>
<dbReference type="Proteomes" id="UP001234989">
    <property type="component" value="Chromosome 8"/>
</dbReference>
<gene>
    <name evidence="2" type="ORF">MTR67_035179</name>
</gene>
<dbReference type="AlphaFoldDB" id="A0AAF0ZM23"/>
<protein>
    <submittedName>
        <fullName evidence="2">Uncharacterized protein</fullName>
    </submittedName>
</protein>
<dbReference type="EMBL" id="CP133619">
    <property type="protein sequence ID" value="WMV41794.1"/>
    <property type="molecule type" value="Genomic_DNA"/>
</dbReference>
<keyword evidence="3" id="KW-1185">Reference proteome</keyword>
<proteinExistence type="predicted"/>
<sequence length="82" mass="8967">MFLGSKRSDTTPRGHPKGPRGGPQPWPSKLSRQLEIVHGGSGSTSRTCSTKGQKVWSASRTHRGLYCLEFNFQKTYGNTSAS</sequence>
<feature type="region of interest" description="Disordered" evidence="1">
    <location>
        <begin position="1"/>
        <end position="29"/>
    </location>
</feature>
<name>A0AAF0ZM23_SOLVR</name>
<evidence type="ECO:0000256" key="1">
    <source>
        <dbReference type="SAM" id="MobiDB-lite"/>
    </source>
</evidence>
<feature type="compositionally biased region" description="Basic and acidic residues" evidence="1">
    <location>
        <begin position="1"/>
        <end position="12"/>
    </location>
</feature>
<evidence type="ECO:0000313" key="3">
    <source>
        <dbReference type="Proteomes" id="UP001234989"/>
    </source>
</evidence>